<dbReference type="EMBL" id="BMAU01021369">
    <property type="protein sequence ID" value="GFY24380.1"/>
    <property type="molecule type" value="Genomic_DNA"/>
</dbReference>
<dbReference type="Proteomes" id="UP000887159">
    <property type="component" value="Unassembled WGS sequence"/>
</dbReference>
<keyword evidence="3" id="KW-1185">Reference proteome</keyword>
<protein>
    <submittedName>
        <fullName evidence="2">Uncharacterized protein</fullName>
    </submittedName>
</protein>
<reference evidence="2" key="1">
    <citation type="submission" date="2020-08" db="EMBL/GenBank/DDBJ databases">
        <title>Multicomponent nature underlies the extraordinary mechanical properties of spider dragline silk.</title>
        <authorList>
            <person name="Kono N."/>
            <person name="Nakamura H."/>
            <person name="Mori M."/>
            <person name="Yoshida Y."/>
            <person name="Ohtoshi R."/>
            <person name="Malay A.D."/>
            <person name="Moran D.A.P."/>
            <person name="Tomita M."/>
            <person name="Numata K."/>
            <person name="Arakawa K."/>
        </authorList>
    </citation>
    <scope>NUCLEOTIDE SEQUENCE</scope>
</reference>
<sequence>MFHHLRIDIFERQETKLPVRLIKATNEQRLVLGHETTPLRVKGGIEDVSSEPDSGAESLPEPDEISNLIEEVVNLTRQINTEVDSDGIQEPLDFHNQKFDN</sequence>
<name>A0A8X6VXM8_TRICX</name>
<evidence type="ECO:0000313" key="3">
    <source>
        <dbReference type="Proteomes" id="UP000887159"/>
    </source>
</evidence>
<proteinExistence type="predicted"/>
<dbReference type="AlphaFoldDB" id="A0A8X6VXM8"/>
<comment type="caution">
    <text evidence="2">The sequence shown here is derived from an EMBL/GenBank/DDBJ whole genome shotgun (WGS) entry which is preliminary data.</text>
</comment>
<evidence type="ECO:0000313" key="2">
    <source>
        <dbReference type="EMBL" id="GFY24380.1"/>
    </source>
</evidence>
<gene>
    <name evidence="2" type="ORF">TNCV_1014281</name>
</gene>
<feature type="region of interest" description="Disordered" evidence="1">
    <location>
        <begin position="44"/>
        <end position="63"/>
    </location>
</feature>
<organism evidence="2 3">
    <name type="scientific">Trichonephila clavipes</name>
    <name type="common">Golden silk orbweaver</name>
    <name type="synonym">Nephila clavipes</name>
    <dbReference type="NCBI Taxonomy" id="2585209"/>
    <lineage>
        <taxon>Eukaryota</taxon>
        <taxon>Metazoa</taxon>
        <taxon>Ecdysozoa</taxon>
        <taxon>Arthropoda</taxon>
        <taxon>Chelicerata</taxon>
        <taxon>Arachnida</taxon>
        <taxon>Araneae</taxon>
        <taxon>Araneomorphae</taxon>
        <taxon>Entelegynae</taxon>
        <taxon>Araneoidea</taxon>
        <taxon>Nephilidae</taxon>
        <taxon>Trichonephila</taxon>
    </lineage>
</organism>
<accession>A0A8X6VXM8</accession>
<evidence type="ECO:0000256" key="1">
    <source>
        <dbReference type="SAM" id="MobiDB-lite"/>
    </source>
</evidence>